<dbReference type="Proteomes" id="UP001596406">
    <property type="component" value="Unassembled WGS sequence"/>
</dbReference>
<name>A0ABD5UBK1_9EURY</name>
<dbReference type="SUPFAM" id="SSF117916">
    <property type="entry name" value="Fe-S cluster assembly (FSCA) domain-like"/>
    <property type="match status" value="1"/>
</dbReference>
<comment type="caution">
    <text evidence="2">The sequence shown here is derived from an EMBL/GenBank/DDBJ whole genome shotgun (WGS) entry which is preliminary data.</text>
</comment>
<dbReference type="InterPro" id="IPR002744">
    <property type="entry name" value="MIP18-like"/>
</dbReference>
<keyword evidence="3" id="KW-1185">Reference proteome</keyword>
<evidence type="ECO:0000313" key="2">
    <source>
        <dbReference type="EMBL" id="MFC6837930.1"/>
    </source>
</evidence>
<proteinExistence type="predicted"/>
<protein>
    <submittedName>
        <fullName evidence="2">Metal-sulfur cluster assembly factor</fullName>
    </submittedName>
</protein>
<dbReference type="InterPro" id="IPR052339">
    <property type="entry name" value="Fe-S_Maturation_MIP18"/>
</dbReference>
<dbReference type="AlphaFoldDB" id="A0ABD5UBK1"/>
<accession>A0ABD5UBK1</accession>
<sequence length="156" mass="17345">MFALFDLRYLDDSHGRRLTTSTASTPGQPFSNGLKATVRGQLLEVLDPCRCMSDHPVNIVDLGLIEATEADGGTVDVTVLLTSQRCTYFLDIHDEISEGVAALPAVDDVEVRQDTSGKIWTHARMSERERTERHQRFTERMEAADITPSPSSIVRL</sequence>
<dbReference type="Gene3D" id="3.30.300.130">
    <property type="entry name" value="Fe-S cluster assembly (FSCA)"/>
    <property type="match status" value="1"/>
</dbReference>
<reference evidence="2 3" key="1">
    <citation type="journal article" date="2019" name="Int. J. Syst. Evol. Microbiol.">
        <title>The Global Catalogue of Microorganisms (GCM) 10K type strain sequencing project: providing services to taxonomists for standard genome sequencing and annotation.</title>
        <authorList>
            <consortium name="The Broad Institute Genomics Platform"/>
            <consortium name="The Broad Institute Genome Sequencing Center for Infectious Disease"/>
            <person name="Wu L."/>
            <person name="Ma J."/>
        </authorList>
    </citation>
    <scope>NUCLEOTIDE SEQUENCE [LARGE SCALE GENOMIC DNA]</scope>
    <source>
        <strain evidence="2 3">PSRA2</strain>
    </source>
</reference>
<dbReference type="InterPro" id="IPR034904">
    <property type="entry name" value="FSCA_dom_sf"/>
</dbReference>
<dbReference type="EMBL" id="JBHSXM010000002">
    <property type="protein sequence ID" value="MFC6837930.1"/>
    <property type="molecule type" value="Genomic_DNA"/>
</dbReference>
<organism evidence="2 3">
    <name type="scientific">Halomarina ordinaria</name>
    <dbReference type="NCBI Taxonomy" id="3033939"/>
    <lineage>
        <taxon>Archaea</taxon>
        <taxon>Methanobacteriati</taxon>
        <taxon>Methanobacteriota</taxon>
        <taxon>Stenosarchaea group</taxon>
        <taxon>Halobacteria</taxon>
        <taxon>Halobacteriales</taxon>
        <taxon>Natronomonadaceae</taxon>
        <taxon>Halomarina</taxon>
    </lineage>
</organism>
<gene>
    <name evidence="2" type="ORF">ACFQHK_15715</name>
</gene>
<feature type="domain" description="MIP18 family-like" evidence="1">
    <location>
        <begin position="36"/>
        <end position="111"/>
    </location>
</feature>
<dbReference type="PANTHER" id="PTHR42831:SF1">
    <property type="entry name" value="FE-S PROTEIN MATURATION AUXILIARY FACTOR YITW"/>
    <property type="match status" value="1"/>
</dbReference>
<dbReference type="PANTHER" id="PTHR42831">
    <property type="entry name" value="FE-S PROTEIN MATURATION AUXILIARY FACTOR YITW"/>
    <property type="match status" value="1"/>
</dbReference>
<evidence type="ECO:0000259" key="1">
    <source>
        <dbReference type="Pfam" id="PF01883"/>
    </source>
</evidence>
<dbReference type="RefSeq" id="WP_304449649.1">
    <property type="nucleotide sequence ID" value="NZ_JARRAH010000002.1"/>
</dbReference>
<dbReference type="Pfam" id="PF01883">
    <property type="entry name" value="FeS_assembly_P"/>
    <property type="match status" value="1"/>
</dbReference>
<evidence type="ECO:0000313" key="3">
    <source>
        <dbReference type="Proteomes" id="UP001596406"/>
    </source>
</evidence>